<organism evidence="1 2">
    <name type="scientific">Araneus ventricosus</name>
    <name type="common">Orbweaver spider</name>
    <name type="synonym">Epeira ventricosa</name>
    <dbReference type="NCBI Taxonomy" id="182803"/>
    <lineage>
        <taxon>Eukaryota</taxon>
        <taxon>Metazoa</taxon>
        <taxon>Ecdysozoa</taxon>
        <taxon>Arthropoda</taxon>
        <taxon>Chelicerata</taxon>
        <taxon>Arachnida</taxon>
        <taxon>Araneae</taxon>
        <taxon>Araneomorphae</taxon>
        <taxon>Entelegynae</taxon>
        <taxon>Araneoidea</taxon>
        <taxon>Araneidae</taxon>
        <taxon>Araneus</taxon>
    </lineage>
</organism>
<evidence type="ECO:0000313" key="1">
    <source>
        <dbReference type="EMBL" id="GBN46031.1"/>
    </source>
</evidence>
<dbReference type="EMBL" id="BGPR01010412">
    <property type="protein sequence ID" value="GBN46031.1"/>
    <property type="molecule type" value="Genomic_DNA"/>
</dbReference>
<gene>
    <name evidence="1" type="ORF">AVEN_37818_1</name>
</gene>
<name>A0A4Y2P3W1_ARAVE</name>
<comment type="caution">
    <text evidence="1">The sequence shown here is derived from an EMBL/GenBank/DDBJ whole genome shotgun (WGS) entry which is preliminary data.</text>
</comment>
<accession>A0A4Y2P3W1</accession>
<proteinExistence type="predicted"/>
<keyword evidence="2" id="KW-1185">Reference proteome</keyword>
<sequence length="184" mass="20616">MSLLILAVAAVTRALKSLTDVGRGCSTSITRYHICGLIAQLEFSLVTLTPSFEATRGYFGTELIIFNLGRMTPELATVPLFKLLHHTSGSAFVRFSVHQSPTQGGFSVKSGFEFGTLLPRNREFPTRPPRPPTQLIETEKCYLCRHDSEITVNVIFLCAFCRRPRVLYAQQLIYFMPKKSGIKL</sequence>
<dbReference type="Proteomes" id="UP000499080">
    <property type="component" value="Unassembled WGS sequence"/>
</dbReference>
<protein>
    <submittedName>
        <fullName evidence="1">Uncharacterized protein</fullName>
    </submittedName>
</protein>
<reference evidence="1 2" key="1">
    <citation type="journal article" date="2019" name="Sci. Rep.">
        <title>Orb-weaving spider Araneus ventricosus genome elucidates the spidroin gene catalogue.</title>
        <authorList>
            <person name="Kono N."/>
            <person name="Nakamura H."/>
            <person name="Ohtoshi R."/>
            <person name="Moran D.A.P."/>
            <person name="Shinohara A."/>
            <person name="Yoshida Y."/>
            <person name="Fujiwara M."/>
            <person name="Mori M."/>
            <person name="Tomita M."/>
            <person name="Arakawa K."/>
        </authorList>
    </citation>
    <scope>NUCLEOTIDE SEQUENCE [LARGE SCALE GENOMIC DNA]</scope>
</reference>
<dbReference type="AlphaFoldDB" id="A0A4Y2P3W1"/>
<evidence type="ECO:0000313" key="2">
    <source>
        <dbReference type="Proteomes" id="UP000499080"/>
    </source>
</evidence>